<dbReference type="GeneID" id="95356255"/>
<sequence>MSTTPSLNGQVIGLAHYATRALLERELARTGSTFLQSVALNATADGGGSADRGQLVARLAGSLKIDDDSALAALAGLTDTGLLEEPPTEPSRLRLTAAGQERQDRIRDAVGEITARLYGGFSPEELAVAGRVVATVTARANAELAGG</sequence>
<dbReference type="EMBL" id="BNBO01000044">
    <property type="protein sequence ID" value="GHH79956.1"/>
    <property type="molecule type" value="Genomic_DNA"/>
</dbReference>
<name>A0A919G8S8_9ACTN</name>
<comment type="caution">
    <text evidence="1">The sequence shown here is derived from an EMBL/GenBank/DDBJ whole genome shotgun (WGS) entry which is preliminary data.</text>
</comment>
<dbReference type="InterPro" id="IPR036390">
    <property type="entry name" value="WH_DNA-bd_sf"/>
</dbReference>
<dbReference type="SUPFAM" id="SSF46785">
    <property type="entry name" value="Winged helix' DNA-binding domain"/>
    <property type="match status" value="1"/>
</dbReference>
<proteinExistence type="predicted"/>
<keyword evidence="2" id="KW-1185">Reference proteome</keyword>
<dbReference type="RefSeq" id="WP_190213977.1">
    <property type="nucleotide sequence ID" value="NZ_BNBO01000044.1"/>
</dbReference>
<dbReference type="InterPro" id="IPR036388">
    <property type="entry name" value="WH-like_DNA-bd_sf"/>
</dbReference>
<gene>
    <name evidence="1" type="ORF">GCM10018781_59150</name>
</gene>
<reference evidence="1" key="2">
    <citation type="submission" date="2020-09" db="EMBL/GenBank/DDBJ databases">
        <authorList>
            <person name="Sun Q."/>
            <person name="Ohkuma M."/>
        </authorList>
    </citation>
    <scope>NUCLEOTIDE SEQUENCE</scope>
    <source>
        <strain evidence="1">JCM 4646</strain>
    </source>
</reference>
<organism evidence="1 2">
    <name type="scientific">Kitasatospora indigofera</name>
    <dbReference type="NCBI Taxonomy" id="67307"/>
    <lineage>
        <taxon>Bacteria</taxon>
        <taxon>Bacillati</taxon>
        <taxon>Actinomycetota</taxon>
        <taxon>Actinomycetes</taxon>
        <taxon>Kitasatosporales</taxon>
        <taxon>Streptomycetaceae</taxon>
        <taxon>Kitasatospora</taxon>
    </lineage>
</organism>
<evidence type="ECO:0000313" key="2">
    <source>
        <dbReference type="Proteomes" id="UP000617734"/>
    </source>
</evidence>
<protein>
    <submittedName>
        <fullName evidence="1">Uncharacterized protein</fullName>
    </submittedName>
</protein>
<evidence type="ECO:0000313" key="1">
    <source>
        <dbReference type="EMBL" id="GHH79956.1"/>
    </source>
</evidence>
<reference evidence="1" key="1">
    <citation type="journal article" date="2014" name="Int. J. Syst. Evol. Microbiol.">
        <title>Complete genome sequence of Corynebacterium casei LMG S-19264T (=DSM 44701T), isolated from a smear-ripened cheese.</title>
        <authorList>
            <consortium name="US DOE Joint Genome Institute (JGI-PGF)"/>
            <person name="Walter F."/>
            <person name="Albersmeier A."/>
            <person name="Kalinowski J."/>
            <person name="Ruckert C."/>
        </authorList>
    </citation>
    <scope>NUCLEOTIDE SEQUENCE</scope>
    <source>
        <strain evidence="1">JCM 4646</strain>
    </source>
</reference>
<dbReference type="AlphaFoldDB" id="A0A919G8S8"/>
<dbReference type="Proteomes" id="UP000617734">
    <property type="component" value="Unassembled WGS sequence"/>
</dbReference>
<dbReference type="Gene3D" id="1.10.10.10">
    <property type="entry name" value="Winged helix-like DNA-binding domain superfamily/Winged helix DNA-binding domain"/>
    <property type="match status" value="1"/>
</dbReference>
<accession>A0A919G8S8</accession>